<dbReference type="EMBL" id="NWUO01000002">
    <property type="protein sequence ID" value="PNS12863.1"/>
    <property type="molecule type" value="Genomic_DNA"/>
</dbReference>
<sequence length="80" mass="8511">MRTASPAAGLNPVLPAALAEMAFDISANAIGALPDPIKSLECIAVLADLCDKEHRFKRSKESYRYGPATDPCAIARRPAN</sequence>
<dbReference type="AlphaFoldDB" id="A0A2K1QCU6"/>
<gene>
    <name evidence="1" type="ORF">COO59_02785</name>
</gene>
<organism evidence="1 2">
    <name type="scientific">Mixta theicola</name>
    <dbReference type="NCBI Taxonomy" id="1458355"/>
    <lineage>
        <taxon>Bacteria</taxon>
        <taxon>Pseudomonadati</taxon>
        <taxon>Pseudomonadota</taxon>
        <taxon>Gammaproteobacteria</taxon>
        <taxon>Enterobacterales</taxon>
        <taxon>Erwiniaceae</taxon>
        <taxon>Mixta</taxon>
    </lineage>
</organism>
<dbReference type="Proteomes" id="UP000236345">
    <property type="component" value="Unassembled WGS sequence"/>
</dbReference>
<name>A0A2K1QCU6_9GAMM</name>
<evidence type="ECO:0000313" key="1">
    <source>
        <dbReference type="EMBL" id="PNS12863.1"/>
    </source>
</evidence>
<comment type="caution">
    <text evidence="1">The sequence shown here is derived from an EMBL/GenBank/DDBJ whole genome shotgun (WGS) entry which is preliminary data.</text>
</comment>
<protein>
    <submittedName>
        <fullName evidence="1">Uncharacterized protein</fullName>
    </submittedName>
</protein>
<keyword evidence="2" id="KW-1185">Reference proteome</keyword>
<accession>A0A2K1QCU6</accession>
<proteinExistence type="predicted"/>
<reference evidence="2" key="1">
    <citation type="submission" date="2017-09" db="EMBL/GenBank/DDBJ databases">
        <authorList>
            <person name="Palmer M."/>
            <person name="Steenkamp E.T."/>
            <person name="Coetzee M.P."/>
            <person name="Avontuur J.R."/>
            <person name="Van Zyl E."/>
            <person name="Chan W.-Y."/>
            <person name="Blom J."/>
            <person name="Venter S.N."/>
        </authorList>
    </citation>
    <scope>NUCLEOTIDE SEQUENCE [LARGE SCALE GENOMIC DNA]</scope>
    <source>
        <strain evidence="2">QC88-366</strain>
    </source>
</reference>
<evidence type="ECO:0000313" key="2">
    <source>
        <dbReference type="Proteomes" id="UP000236345"/>
    </source>
</evidence>